<feature type="chain" id="PRO_5029684967" evidence="6">
    <location>
        <begin position="23"/>
        <end position="490"/>
    </location>
</feature>
<sequence length="490" mass="55167">MSKKVIVIGAGFAGLSAATSLAAKGFEVTVLEKNNQAGGRARQFQQAGFTFDMGPSWYWMPDVFETYFGRFGKKPSDYYNLVRLDPSYSVIFGTDDAVSLPAGIEKLQAVFEEIEPGAGGRLLDFLKQAAYKYEVGINQFVWKPSRRISEFMSLQLLKDVMRLDVFQSFSSHVRKYFQHERLLQLMEFPILFLGATPANTPAMYSLMNYAEISKGTWYPMGGMYEIVKAMVKLAEEKGVTILLNHPVKQISVTNGIANKVETYQGVFEADVVVAGADYQHVDSQLLTPDYRNYSDPYWNSRVLAPSSLLFYLGVDKRLPRLQHHNLFFDEDFGLHAVEIYEKPQWPTKPLFYVSAPSKTDPGVAPAGMENLFILIPVAPDLNDPDETRERYYHMVMERLEAYVGETIRDHVIFKRSYAHSNFIADYHAFRGNAYGLANTLRQTAILKPGLKNRKVNNLFYTGQLTVPGPGVPPSLISGLVVADEVAKEFG</sequence>
<dbReference type="NCBIfam" id="TIGR02734">
    <property type="entry name" value="crtI_fam"/>
    <property type="match status" value="1"/>
</dbReference>
<organism evidence="8 9">
    <name type="scientific">Larkinella terrae</name>
    <dbReference type="NCBI Taxonomy" id="2025311"/>
    <lineage>
        <taxon>Bacteria</taxon>
        <taxon>Pseudomonadati</taxon>
        <taxon>Bacteroidota</taxon>
        <taxon>Cytophagia</taxon>
        <taxon>Cytophagales</taxon>
        <taxon>Spirosomataceae</taxon>
        <taxon>Larkinella</taxon>
    </lineage>
</organism>
<protein>
    <submittedName>
        <fullName evidence="8">Phytoene desaturase</fullName>
    </submittedName>
</protein>
<dbReference type="RefSeq" id="WP_154179289.1">
    <property type="nucleotide sequence ID" value="NZ_WJXZ01000021.1"/>
</dbReference>
<gene>
    <name evidence="8" type="primary">crtI</name>
    <name evidence="8" type="ORF">GJJ30_31585</name>
</gene>
<dbReference type="EMBL" id="WJXZ01000021">
    <property type="protein sequence ID" value="MRS65868.1"/>
    <property type="molecule type" value="Genomic_DNA"/>
</dbReference>
<dbReference type="Proteomes" id="UP000441754">
    <property type="component" value="Unassembled WGS sequence"/>
</dbReference>
<keyword evidence="6" id="KW-0732">Signal</keyword>
<evidence type="ECO:0000256" key="5">
    <source>
        <dbReference type="RuleBase" id="RU362075"/>
    </source>
</evidence>
<dbReference type="GO" id="GO:0016491">
    <property type="term" value="F:oxidoreductase activity"/>
    <property type="evidence" value="ECO:0007669"/>
    <property type="project" value="UniProtKB-KW"/>
</dbReference>
<keyword evidence="4 5" id="KW-0560">Oxidoreductase</keyword>
<keyword evidence="3 5" id="KW-0125">Carotenoid biosynthesis</keyword>
<evidence type="ECO:0000313" key="8">
    <source>
        <dbReference type="EMBL" id="MRS65868.1"/>
    </source>
</evidence>
<evidence type="ECO:0000256" key="6">
    <source>
        <dbReference type="SAM" id="SignalP"/>
    </source>
</evidence>
<keyword evidence="9" id="KW-1185">Reference proteome</keyword>
<comment type="caution">
    <text evidence="8">The sequence shown here is derived from an EMBL/GenBank/DDBJ whole genome shotgun (WGS) entry which is preliminary data.</text>
</comment>
<dbReference type="SUPFAM" id="SSF51905">
    <property type="entry name" value="FAD/NAD(P)-binding domain"/>
    <property type="match status" value="1"/>
</dbReference>
<reference evidence="8 9" key="1">
    <citation type="journal article" date="2018" name="Antonie Van Leeuwenhoek">
        <title>Larkinella terrae sp. nov., isolated from soil on Jeju Island, South Korea.</title>
        <authorList>
            <person name="Ten L.N."/>
            <person name="Jeon J."/>
            <person name="Park S.J."/>
            <person name="Park S."/>
            <person name="Lee S.Y."/>
            <person name="Kim M.K."/>
            <person name="Jung H.Y."/>
        </authorList>
    </citation>
    <scope>NUCLEOTIDE SEQUENCE [LARGE SCALE GENOMIC DNA]</scope>
    <source>
        <strain evidence="8 9">KCTC 52001</strain>
    </source>
</reference>
<dbReference type="GO" id="GO:0016117">
    <property type="term" value="P:carotenoid biosynthetic process"/>
    <property type="evidence" value="ECO:0007669"/>
    <property type="project" value="UniProtKB-KW"/>
</dbReference>
<dbReference type="Pfam" id="PF01593">
    <property type="entry name" value="Amino_oxidase"/>
    <property type="match status" value="1"/>
</dbReference>
<evidence type="ECO:0000256" key="1">
    <source>
        <dbReference type="ARBA" id="ARBA00004829"/>
    </source>
</evidence>
<name>A0A7K0EXE1_9BACT</name>
<feature type="signal peptide" evidence="6">
    <location>
        <begin position="1"/>
        <end position="22"/>
    </location>
</feature>
<dbReference type="InterPro" id="IPR014105">
    <property type="entry name" value="Carotenoid/retinoid_OxRdtase"/>
</dbReference>
<evidence type="ECO:0000256" key="3">
    <source>
        <dbReference type="ARBA" id="ARBA00022746"/>
    </source>
</evidence>
<evidence type="ECO:0000256" key="2">
    <source>
        <dbReference type="ARBA" id="ARBA00006046"/>
    </source>
</evidence>
<dbReference type="OrthoDB" id="9774675at2"/>
<comment type="pathway">
    <text evidence="1 5">Carotenoid biosynthesis.</text>
</comment>
<accession>A0A7K0EXE1</accession>
<dbReference type="InterPro" id="IPR036188">
    <property type="entry name" value="FAD/NAD-bd_sf"/>
</dbReference>
<proteinExistence type="inferred from homology"/>
<evidence type="ECO:0000259" key="7">
    <source>
        <dbReference type="Pfam" id="PF01593"/>
    </source>
</evidence>
<dbReference type="PANTHER" id="PTHR43734">
    <property type="entry name" value="PHYTOENE DESATURASE"/>
    <property type="match status" value="1"/>
</dbReference>
<dbReference type="AlphaFoldDB" id="A0A7K0EXE1"/>
<evidence type="ECO:0000256" key="4">
    <source>
        <dbReference type="ARBA" id="ARBA00023002"/>
    </source>
</evidence>
<evidence type="ECO:0000313" key="9">
    <source>
        <dbReference type="Proteomes" id="UP000441754"/>
    </source>
</evidence>
<feature type="domain" description="Amine oxidase" evidence="7">
    <location>
        <begin position="12"/>
        <end position="485"/>
    </location>
</feature>
<dbReference type="Gene3D" id="3.50.50.60">
    <property type="entry name" value="FAD/NAD(P)-binding domain"/>
    <property type="match status" value="2"/>
</dbReference>
<comment type="similarity">
    <text evidence="2 5">Belongs to the carotenoid/retinoid oxidoreductase family.</text>
</comment>
<dbReference type="InterPro" id="IPR002937">
    <property type="entry name" value="Amino_oxidase"/>
</dbReference>
<dbReference type="PANTHER" id="PTHR43734:SF1">
    <property type="entry name" value="PHYTOENE DESATURASE"/>
    <property type="match status" value="1"/>
</dbReference>